<reference evidence="1 2" key="1">
    <citation type="submission" date="2014-08" db="EMBL/GenBank/DDBJ databases">
        <title>Genomic and Phenotypic Diversity of Colwellia psychrerythraea strains from Disparate Marine Basins.</title>
        <authorList>
            <person name="Techtmann S.M."/>
            <person name="Stelling S.C."/>
            <person name="Utturkar S.M."/>
            <person name="Alshibli N."/>
            <person name="Harris A."/>
            <person name="Brown S.D."/>
            <person name="Hazen T.C."/>
        </authorList>
    </citation>
    <scope>NUCLEOTIDE SEQUENCE [LARGE SCALE GENOMIC DNA]</scope>
    <source>
        <strain evidence="1 2">GAB14E</strain>
    </source>
</reference>
<proteinExistence type="predicted"/>
<evidence type="ECO:0000313" key="1">
    <source>
        <dbReference type="EMBL" id="KGJ95166.1"/>
    </source>
</evidence>
<evidence type="ECO:0000313" key="2">
    <source>
        <dbReference type="Proteomes" id="UP000029868"/>
    </source>
</evidence>
<accession>A0A099KX71</accession>
<gene>
    <name evidence="1" type="ORF">GAB14E_1948</name>
</gene>
<dbReference type="Proteomes" id="UP000029868">
    <property type="component" value="Unassembled WGS sequence"/>
</dbReference>
<name>A0A099KX71_COLPS</name>
<protein>
    <submittedName>
        <fullName evidence="1">Uncharacterized protein</fullName>
    </submittedName>
</protein>
<dbReference type="EMBL" id="JQEC01000015">
    <property type="protein sequence ID" value="KGJ95166.1"/>
    <property type="molecule type" value="Genomic_DNA"/>
</dbReference>
<organism evidence="1 2">
    <name type="scientific">Colwellia psychrerythraea</name>
    <name type="common">Vibrio psychroerythus</name>
    <dbReference type="NCBI Taxonomy" id="28229"/>
    <lineage>
        <taxon>Bacteria</taxon>
        <taxon>Pseudomonadati</taxon>
        <taxon>Pseudomonadota</taxon>
        <taxon>Gammaproteobacteria</taxon>
        <taxon>Alteromonadales</taxon>
        <taxon>Colwelliaceae</taxon>
        <taxon>Colwellia</taxon>
    </lineage>
</organism>
<dbReference type="AlphaFoldDB" id="A0A099KX71"/>
<comment type="caution">
    <text evidence="1">The sequence shown here is derived from an EMBL/GenBank/DDBJ whole genome shotgun (WGS) entry which is preliminary data.</text>
</comment>
<sequence>MAILLSYPVTIIDKLTDINHRETQNKILLALT</sequence>